<evidence type="ECO:0008006" key="3">
    <source>
        <dbReference type="Google" id="ProtNLM"/>
    </source>
</evidence>
<organism evidence="1 2">
    <name type="scientific">Chryseobacterium caseinilyticum</name>
    <dbReference type="NCBI Taxonomy" id="2771428"/>
    <lineage>
        <taxon>Bacteria</taxon>
        <taxon>Pseudomonadati</taxon>
        <taxon>Bacteroidota</taxon>
        <taxon>Flavobacteriia</taxon>
        <taxon>Flavobacteriales</taxon>
        <taxon>Weeksellaceae</taxon>
        <taxon>Chryseobacterium group</taxon>
        <taxon>Chryseobacterium</taxon>
    </lineage>
</organism>
<evidence type="ECO:0000313" key="1">
    <source>
        <dbReference type="EMBL" id="MBD8081311.1"/>
    </source>
</evidence>
<sequence length="485" mass="55864">MNSKETPIYQFSFTAEGPLSEFVFLELFDGDGKLVAGNYSNISEQLARGLYQLNIYSNEKLETETIRLDKDYSGNYTNQGSYSSISGYFLASSHEYYTETSKYWSDHFTSDEKKYEEGSSVFIFFRYPDRDIRDQQKNVADSMGWRFSILDKERNLLFRLNENNIKEDKDFGWLAFHAPLASGIYYLVYNGPMKREIPLYVFEDWQTQFFLTFKRTPIFPTARILFRKPNSAFGTFEKDNMEVDKLLRNMQNAIYHVPEQLLNRMASDDWQNPMLAIVVCYVYLMSSDVESNNSIKKVLENLKRRISNASDCPDIKAIELLAAVRFEKKIPEMILDEPCMLKVGFKTFLEQAARNPDKIQITELSEIITSLHGDMVWSSYKPVEKKKVQRAVGNEIGLEMSFTEPVEEPRDWLSQTMINQLSSENSGQNSVADLAIQFQVSPNMVKGCLQNLDSYLSNTGAGAFESFNADQAILKSNIQKLINTQ</sequence>
<evidence type="ECO:0000313" key="2">
    <source>
        <dbReference type="Proteomes" id="UP000637299"/>
    </source>
</evidence>
<reference evidence="1 2" key="1">
    <citation type="submission" date="2020-09" db="EMBL/GenBank/DDBJ databases">
        <title>Genome seq and assembly of Chryseobacterium sp.</title>
        <authorList>
            <person name="Chhetri G."/>
        </authorList>
    </citation>
    <scope>NUCLEOTIDE SEQUENCE [LARGE SCALE GENOMIC DNA]</scope>
    <source>
        <strain evidence="1 2">GCR10</strain>
    </source>
</reference>
<gene>
    <name evidence="1" type="ORF">IC610_02615</name>
</gene>
<accession>A0ABR8Z956</accession>
<proteinExistence type="predicted"/>
<protein>
    <recommendedName>
        <fullName evidence="3">TerB N-terminal domain-containing protein</fullName>
    </recommendedName>
</protein>
<dbReference type="RefSeq" id="WP_191735106.1">
    <property type="nucleotide sequence ID" value="NZ_JACYFS010000001.1"/>
</dbReference>
<dbReference type="EMBL" id="JACYFS010000001">
    <property type="protein sequence ID" value="MBD8081311.1"/>
    <property type="molecule type" value="Genomic_DNA"/>
</dbReference>
<dbReference type="Proteomes" id="UP000637299">
    <property type="component" value="Unassembled WGS sequence"/>
</dbReference>
<comment type="caution">
    <text evidence="1">The sequence shown here is derived from an EMBL/GenBank/DDBJ whole genome shotgun (WGS) entry which is preliminary data.</text>
</comment>
<keyword evidence="2" id="KW-1185">Reference proteome</keyword>
<name>A0ABR8Z956_9FLAO</name>